<dbReference type="AlphaFoldDB" id="A0A2X3W8G5"/>
<dbReference type="EMBL" id="LS483343">
    <property type="protein sequence ID" value="SQF40616.1"/>
    <property type="molecule type" value="Genomic_DNA"/>
</dbReference>
<dbReference type="Proteomes" id="UP000249495">
    <property type="component" value="Chromosome 1"/>
</dbReference>
<proteinExistence type="predicted"/>
<name>A0A2X3W8G5_9STRE</name>
<dbReference type="STRING" id="1123303.GCA_000372425_00711"/>
<dbReference type="InterPro" id="IPR052718">
    <property type="entry name" value="NmrA-type_oxidoreductase"/>
</dbReference>
<dbReference type="CDD" id="cd05269">
    <property type="entry name" value="TMR_SDR_a"/>
    <property type="match status" value="1"/>
</dbReference>
<feature type="domain" description="NmrA-like" evidence="1">
    <location>
        <begin position="2"/>
        <end position="218"/>
    </location>
</feature>
<protein>
    <submittedName>
        <fullName evidence="2">Nucleoside-diphosphate-sugar epimerase</fullName>
        <ecNumber evidence="2">1.7.-.-</ecNumber>
    </submittedName>
</protein>
<sequence>MTIAITGVTGKVGGQLAALLSQQGIPARHLARSPERAPKYANATVVKAAYDDSAETVEALKGVETLFMVSAAEHPKRLEQHFAFVDAAQKAGVTHIIYTSFYNAADNSVFTLARDHAKTEQYIIKKGFTYTFLRDNFYLDFFLDLCQSNGEIRGPAGNGSVSAVARQDVAEVGACILKAPEKWANQTLDLTGPENLTMTDIVRAVSEKTGEMLTFIDETVEEAYQSRKRWPAQDWEYDAWVSTYTAIKAGEQTGVSSDVESVLGRPATSLRDLLNP</sequence>
<keyword evidence="2" id="KW-0560">Oxidoreductase</keyword>
<keyword evidence="3" id="KW-1185">Reference proteome</keyword>
<reference evidence="2 3" key="1">
    <citation type="submission" date="2018-06" db="EMBL/GenBank/DDBJ databases">
        <authorList>
            <consortium name="Pathogen Informatics"/>
            <person name="Doyle S."/>
        </authorList>
    </citation>
    <scope>NUCLEOTIDE SEQUENCE [LARGE SCALE GENOMIC DNA]</scope>
    <source>
        <strain evidence="2 3">NCTC12278</strain>
    </source>
</reference>
<dbReference type="PANTHER" id="PTHR47129:SF1">
    <property type="entry name" value="NMRA-LIKE DOMAIN-CONTAINING PROTEIN"/>
    <property type="match status" value="1"/>
</dbReference>
<organism evidence="2 3">
    <name type="scientific">Streptococcus ferus</name>
    <dbReference type="NCBI Taxonomy" id="1345"/>
    <lineage>
        <taxon>Bacteria</taxon>
        <taxon>Bacillati</taxon>
        <taxon>Bacillota</taxon>
        <taxon>Bacilli</taxon>
        <taxon>Lactobacillales</taxon>
        <taxon>Streptococcaceae</taxon>
        <taxon>Streptococcus</taxon>
    </lineage>
</organism>
<dbReference type="RefSeq" id="WP_018030039.1">
    <property type="nucleotide sequence ID" value="NZ_LS483343.1"/>
</dbReference>
<dbReference type="PANTHER" id="PTHR47129">
    <property type="entry name" value="QUINONE OXIDOREDUCTASE 2"/>
    <property type="match status" value="1"/>
</dbReference>
<gene>
    <name evidence="2" type="primary">azoB</name>
    <name evidence="2" type="ORF">NCTC12278_01188</name>
</gene>
<dbReference type="GO" id="GO:0016491">
    <property type="term" value="F:oxidoreductase activity"/>
    <property type="evidence" value="ECO:0007669"/>
    <property type="project" value="UniProtKB-KW"/>
</dbReference>
<dbReference type="KEGG" id="sfer:NCTC12278_01188"/>
<evidence type="ECO:0000313" key="2">
    <source>
        <dbReference type="EMBL" id="SQF40616.1"/>
    </source>
</evidence>
<accession>A0A2X3W8G5</accession>
<dbReference type="InterPro" id="IPR008030">
    <property type="entry name" value="NmrA-like"/>
</dbReference>
<dbReference type="OrthoDB" id="152510at2"/>
<evidence type="ECO:0000313" key="3">
    <source>
        <dbReference type="Proteomes" id="UP000249495"/>
    </source>
</evidence>
<dbReference type="Pfam" id="PF05368">
    <property type="entry name" value="NmrA"/>
    <property type="match status" value="1"/>
</dbReference>
<dbReference type="SUPFAM" id="SSF51735">
    <property type="entry name" value="NAD(P)-binding Rossmann-fold domains"/>
    <property type="match status" value="1"/>
</dbReference>
<dbReference type="InterPro" id="IPR036291">
    <property type="entry name" value="NAD(P)-bd_dom_sf"/>
</dbReference>
<dbReference type="Gene3D" id="3.40.50.720">
    <property type="entry name" value="NAD(P)-binding Rossmann-like Domain"/>
    <property type="match status" value="1"/>
</dbReference>
<dbReference type="Gene3D" id="3.90.25.10">
    <property type="entry name" value="UDP-galactose 4-epimerase, domain 1"/>
    <property type="match status" value="1"/>
</dbReference>
<evidence type="ECO:0000259" key="1">
    <source>
        <dbReference type="Pfam" id="PF05368"/>
    </source>
</evidence>
<dbReference type="EC" id="1.7.-.-" evidence="2"/>